<name>A0A5C3N0H2_9AGAM</name>
<sequence length="75" mass="8602">MQTPHDRDGRRAGRRWTCTACFRKYIVPIVHPRECLRDQTGPRQITCGDFLACFQLVCLYGGCPSNRLVPCSYPL</sequence>
<evidence type="ECO:0000313" key="2">
    <source>
        <dbReference type="Proteomes" id="UP000305948"/>
    </source>
</evidence>
<reference evidence="1 2" key="1">
    <citation type="journal article" date="2019" name="Nat. Ecol. Evol.">
        <title>Megaphylogeny resolves global patterns of mushroom evolution.</title>
        <authorList>
            <person name="Varga T."/>
            <person name="Krizsan K."/>
            <person name="Foldi C."/>
            <person name="Dima B."/>
            <person name="Sanchez-Garcia M."/>
            <person name="Sanchez-Ramirez S."/>
            <person name="Szollosi G.J."/>
            <person name="Szarkandi J.G."/>
            <person name="Papp V."/>
            <person name="Albert L."/>
            <person name="Andreopoulos W."/>
            <person name="Angelini C."/>
            <person name="Antonin V."/>
            <person name="Barry K.W."/>
            <person name="Bougher N.L."/>
            <person name="Buchanan P."/>
            <person name="Buyck B."/>
            <person name="Bense V."/>
            <person name="Catcheside P."/>
            <person name="Chovatia M."/>
            <person name="Cooper J."/>
            <person name="Damon W."/>
            <person name="Desjardin D."/>
            <person name="Finy P."/>
            <person name="Geml J."/>
            <person name="Haridas S."/>
            <person name="Hughes K."/>
            <person name="Justo A."/>
            <person name="Karasinski D."/>
            <person name="Kautmanova I."/>
            <person name="Kiss B."/>
            <person name="Kocsube S."/>
            <person name="Kotiranta H."/>
            <person name="LaButti K.M."/>
            <person name="Lechner B.E."/>
            <person name="Liimatainen K."/>
            <person name="Lipzen A."/>
            <person name="Lukacs Z."/>
            <person name="Mihaltcheva S."/>
            <person name="Morgado L.N."/>
            <person name="Niskanen T."/>
            <person name="Noordeloos M.E."/>
            <person name="Ohm R.A."/>
            <person name="Ortiz-Santana B."/>
            <person name="Ovrebo C."/>
            <person name="Racz N."/>
            <person name="Riley R."/>
            <person name="Savchenko A."/>
            <person name="Shiryaev A."/>
            <person name="Soop K."/>
            <person name="Spirin V."/>
            <person name="Szebenyi C."/>
            <person name="Tomsovsky M."/>
            <person name="Tulloss R.E."/>
            <person name="Uehling J."/>
            <person name="Grigoriev I.V."/>
            <person name="Vagvolgyi C."/>
            <person name="Papp T."/>
            <person name="Martin F.M."/>
            <person name="Miettinen O."/>
            <person name="Hibbett D.S."/>
            <person name="Nagy L.G."/>
        </authorList>
    </citation>
    <scope>NUCLEOTIDE SEQUENCE [LARGE SCALE GENOMIC DNA]</scope>
    <source>
        <strain evidence="1 2">OMC1185</strain>
    </source>
</reference>
<dbReference type="EMBL" id="ML213515">
    <property type="protein sequence ID" value="TFK49558.1"/>
    <property type="molecule type" value="Genomic_DNA"/>
</dbReference>
<keyword evidence="2" id="KW-1185">Reference proteome</keyword>
<organism evidence="1 2">
    <name type="scientific">Heliocybe sulcata</name>
    <dbReference type="NCBI Taxonomy" id="5364"/>
    <lineage>
        <taxon>Eukaryota</taxon>
        <taxon>Fungi</taxon>
        <taxon>Dikarya</taxon>
        <taxon>Basidiomycota</taxon>
        <taxon>Agaricomycotina</taxon>
        <taxon>Agaricomycetes</taxon>
        <taxon>Gloeophyllales</taxon>
        <taxon>Gloeophyllaceae</taxon>
        <taxon>Heliocybe</taxon>
    </lineage>
</organism>
<proteinExistence type="predicted"/>
<accession>A0A5C3N0H2</accession>
<gene>
    <name evidence="1" type="ORF">OE88DRAFT_354144</name>
</gene>
<dbReference type="Proteomes" id="UP000305948">
    <property type="component" value="Unassembled WGS sequence"/>
</dbReference>
<protein>
    <submittedName>
        <fullName evidence="1">Uncharacterized protein</fullName>
    </submittedName>
</protein>
<dbReference type="AlphaFoldDB" id="A0A5C3N0H2"/>
<evidence type="ECO:0000313" key="1">
    <source>
        <dbReference type="EMBL" id="TFK49558.1"/>
    </source>
</evidence>